<dbReference type="Proteomes" id="UP000298030">
    <property type="component" value="Unassembled WGS sequence"/>
</dbReference>
<gene>
    <name evidence="3" type="ORF">FA13DRAFT_1656266</name>
</gene>
<name>A0A4Y7TZU4_COPMI</name>
<keyword evidence="4" id="KW-1185">Reference proteome</keyword>
<proteinExistence type="predicted"/>
<protein>
    <recommendedName>
        <fullName evidence="2">DUF7702 domain-containing protein</fullName>
    </recommendedName>
</protein>
<feature type="domain" description="DUF7702" evidence="2">
    <location>
        <begin position="4"/>
        <end position="252"/>
    </location>
</feature>
<organism evidence="3 4">
    <name type="scientific">Coprinellus micaceus</name>
    <name type="common">Glistening ink-cap mushroom</name>
    <name type="synonym">Coprinus micaceus</name>
    <dbReference type="NCBI Taxonomy" id="71717"/>
    <lineage>
        <taxon>Eukaryota</taxon>
        <taxon>Fungi</taxon>
        <taxon>Dikarya</taxon>
        <taxon>Basidiomycota</taxon>
        <taxon>Agaricomycotina</taxon>
        <taxon>Agaricomycetes</taxon>
        <taxon>Agaricomycetidae</taxon>
        <taxon>Agaricales</taxon>
        <taxon>Agaricineae</taxon>
        <taxon>Psathyrellaceae</taxon>
        <taxon>Coprinellus</taxon>
    </lineage>
</organism>
<dbReference type="OrthoDB" id="2560628at2759"/>
<keyword evidence="1" id="KW-1133">Transmembrane helix</keyword>
<evidence type="ECO:0000313" key="3">
    <source>
        <dbReference type="EMBL" id="TEB39072.1"/>
    </source>
</evidence>
<dbReference type="PANTHER" id="PTHR42109">
    <property type="entry name" value="UNPLACED GENOMIC SCAFFOLD UM_SCAF_CONTIG_1.265, WHOLE GENOME SHOTGUN SEQUENCE"/>
    <property type="match status" value="1"/>
</dbReference>
<dbReference type="AlphaFoldDB" id="A0A4Y7TZU4"/>
<dbReference type="InterPro" id="IPR056119">
    <property type="entry name" value="DUF7702"/>
</dbReference>
<feature type="transmembrane region" description="Helical" evidence="1">
    <location>
        <begin position="230"/>
        <end position="251"/>
    </location>
</feature>
<comment type="caution">
    <text evidence="3">The sequence shown here is derived from an EMBL/GenBank/DDBJ whole genome shotgun (WGS) entry which is preliminary data.</text>
</comment>
<reference evidence="3 4" key="1">
    <citation type="journal article" date="2019" name="Nat. Ecol. Evol.">
        <title>Megaphylogeny resolves global patterns of mushroom evolution.</title>
        <authorList>
            <person name="Varga T."/>
            <person name="Krizsan K."/>
            <person name="Foldi C."/>
            <person name="Dima B."/>
            <person name="Sanchez-Garcia M."/>
            <person name="Sanchez-Ramirez S."/>
            <person name="Szollosi G.J."/>
            <person name="Szarkandi J.G."/>
            <person name="Papp V."/>
            <person name="Albert L."/>
            <person name="Andreopoulos W."/>
            <person name="Angelini C."/>
            <person name="Antonin V."/>
            <person name="Barry K.W."/>
            <person name="Bougher N.L."/>
            <person name="Buchanan P."/>
            <person name="Buyck B."/>
            <person name="Bense V."/>
            <person name="Catcheside P."/>
            <person name="Chovatia M."/>
            <person name="Cooper J."/>
            <person name="Damon W."/>
            <person name="Desjardin D."/>
            <person name="Finy P."/>
            <person name="Geml J."/>
            <person name="Haridas S."/>
            <person name="Hughes K."/>
            <person name="Justo A."/>
            <person name="Karasinski D."/>
            <person name="Kautmanova I."/>
            <person name="Kiss B."/>
            <person name="Kocsube S."/>
            <person name="Kotiranta H."/>
            <person name="LaButti K.M."/>
            <person name="Lechner B.E."/>
            <person name="Liimatainen K."/>
            <person name="Lipzen A."/>
            <person name="Lukacs Z."/>
            <person name="Mihaltcheva S."/>
            <person name="Morgado L.N."/>
            <person name="Niskanen T."/>
            <person name="Noordeloos M.E."/>
            <person name="Ohm R.A."/>
            <person name="Ortiz-Santana B."/>
            <person name="Ovrebo C."/>
            <person name="Racz N."/>
            <person name="Riley R."/>
            <person name="Savchenko A."/>
            <person name="Shiryaev A."/>
            <person name="Soop K."/>
            <person name="Spirin V."/>
            <person name="Szebenyi C."/>
            <person name="Tomsovsky M."/>
            <person name="Tulloss R.E."/>
            <person name="Uehling J."/>
            <person name="Grigoriev I.V."/>
            <person name="Vagvolgyi C."/>
            <person name="Papp T."/>
            <person name="Martin F.M."/>
            <person name="Miettinen O."/>
            <person name="Hibbett D.S."/>
            <person name="Nagy L.G."/>
        </authorList>
    </citation>
    <scope>NUCLEOTIDE SEQUENCE [LARGE SCALE GENOMIC DNA]</scope>
    <source>
        <strain evidence="3 4">FP101781</strain>
    </source>
</reference>
<feature type="transmembrane region" description="Helical" evidence="1">
    <location>
        <begin position="6"/>
        <end position="27"/>
    </location>
</feature>
<accession>A0A4Y7TZU4</accession>
<dbReference type="EMBL" id="QPFP01000002">
    <property type="protein sequence ID" value="TEB39072.1"/>
    <property type="molecule type" value="Genomic_DNA"/>
</dbReference>
<keyword evidence="1" id="KW-0812">Transmembrane</keyword>
<feature type="transmembrane region" description="Helical" evidence="1">
    <location>
        <begin position="39"/>
        <end position="59"/>
    </location>
</feature>
<evidence type="ECO:0000256" key="1">
    <source>
        <dbReference type="SAM" id="Phobius"/>
    </source>
</evidence>
<feature type="transmembrane region" description="Helical" evidence="1">
    <location>
        <begin position="152"/>
        <end position="170"/>
    </location>
</feature>
<dbReference type="Pfam" id="PF24800">
    <property type="entry name" value="DUF7702"/>
    <property type="match status" value="1"/>
</dbReference>
<evidence type="ECO:0000313" key="4">
    <source>
        <dbReference type="Proteomes" id="UP000298030"/>
    </source>
</evidence>
<feature type="transmembrane region" description="Helical" evidence="1">
    <location>
        <begin position="182"/>
        <end position="204"/>
    </location>
</feature>
<dbReference type="PANTHER" id="PTHR42109:SF2">
    <property type="entry name" value="INTEGRAL MEMBRANE PROTEIN"/>
    <property type="match status" value="1"/>
</dbReference>
<keyword evidence="1" id="KW-0472">Membrane</keyword>
<sequence length="260" mass="28662">MPLDTFGKIAAAQLAFFFPIAVLTAFLTVRYQLRRDAGWLFLCIFSLARVTQGALLVAAQSISNADPDLFLASYILDPAGLSLLLLSALGFLGMAGQHTYSEIPRVTVFFRIFGILTLIGLGLTIPGCILGSHISPNNGNVGWILRRAGASVYGVVYILILCAFFGTFSYRWHLRTYRRNLLWGIGVALPFLGVRVAYGIMAAWSSRDLLGTQPVDNAILAKMNPITGDWIFYLVLNRVMEFLTAGMFMIASTIMAQRRH</sequence>
<evidence type="ECO:0000259" key="2">
    <source>
        <dbReference type="Pfam" id="PF24800"/>
    </source>
</evidence>
<feature type="transmembrane region" description="Helical" evidence="1">
    <location>
        <begin position="79"/>
        <end position="96"/>
    </location>
</feature>
<feature type="transmembrane region" description="Helical" evidence="1">
    <location>
        <begin position="108"/>
        <end position="132"/>
    </location>
</feature>